<organism evidence="2 3">
    <name type="scientific">Araneus ventricosus</name>
    <name type="common">Orbweaver spider</name>
    <name type="synonym">Epeira ventricosa</name>
    <dbReference type="NCBI Taxonomy" id="182803"/>
    <lineage>
        <taxon>Eukaryota</taxon>
        <taxon>Metazoa</taxon>
        <taxon>Ecdysozoa</taxon>
        <taxon>Arthropoda</taxon>
        <taxon>Chelicerata</taxon>
        <taxon>Arachnida</taxon>
        <taxon>Araneae</taxon>
        <taxon>Araneomorphae</taxon>
        <taxon>Entelegynae</taxon>
        <taxon>Araneoidea</taxon>
        <taxon>Araneidae</taxon>
        <taxon>Araneus</taxon>
    </lineage>
</organism>
<dbReference type="InterPro" id="IPR036397">
    <property type="entry name" value="RNaseH_sf"/>
</dbReference>
<feature type="region of interest" description="Disordered" evidence="1">
    <location>
        <begin position="117"/>
        <end position="136"/>
    </location>
</feature>
<gene>
    <name evidence="2" type="ORF">AVEN_226105_1</name>
</gene>
<evidence type="ECO:0000313" key="3">
    <source>
        <dbReference type="Proteomes" id="UP000499080"/>
    </source>
</evidence>
<proteinExistence type="predicted"/>
<dbReference type="AlphaFoldDB" id="A0A4Y2I4H3"/>
<name>A0A4Y2I4H3_ARAVE</name>
<accession>A0A4Y2I4H3</accession>
<evidence type="ECO:0000256" key="1">
    <source>
        <dbReference type="SAM" id="MobiDB-lite"/>
    </source>
</evidence>
<reference evidence="2 3" key="1">
    <citation type="journal article" date="2019" name="Sci. Rep.">
        <title>Orb-weaving spider Araneus ventricosus genome elucidates the spidroin gene catalogue.</title>
        <authorList>
            <person name="Kono N."/>
            <person name="Nakamura H."/>
            <person name="Ohtoshi R."/>
            <person name="Moran D.A.P."/>
            <person name="Shinohara A."/>
            <person name="Yoshida Y."/>
            <person name="Fujiwara M."/>
            <person name="Mori M."/>
            <person name="Tomita M."/>
            <person name="Arakawa K."/>
        </authorList>
    </citation>
    <scope>NUCLEOTIDE SEQUENCE [LARGE SCALE GENOMIC DNA]</scope>
</reference>
<dbReference type="Proteomes" id="UP000499080">
    <property type="component" value="Unassembled WGS sequence"/>
</dbReference>
<dbReference type="OrthoDB" id="6436943at2759"/>
<dbReference type="Pfam" id="PF01359">
    <property type="entry name" value="Transposase_1"/>
    <property type="match status" value="1"/>
</dbReference>
<comment type="caution">
    <text evidence="2">The sequence shown here is derived from an EMBL/GenBank/DDBJ whole genome shotgun (WGS) entry which is preliminary data.</text>
</comment>
<dbReference type="EMBL" id="BGPR01002378">
    <property type="protein sequence ID" value="GBM72464.1"/>
    <property type="molecule type" value="Genomic_DNA"/>
</dbReference>
<dbReference type="GO" id="GO:0003676">
    <property type="term" value="F:nucleic acid binding"/>
    <property type="evidence" value="ECO:0007669"/>
    <property type="project" value="InterPro"/>
</dbReference>
<keyword evidence="3" id="KW-1185">Reference proteome</keyword>
<dbReference type="InterPro" id="IPR001888">
    <property type="entry name" value="Transposase_1"/>
</dbReference>
<protein>
    <submittedName>
        <fullName evidence="2">Uncharacterized protein</fullName>
    </submittedName>
</protein>
<sequence length="136" mass="15464">MDQFEDLGLIELRQLREQPTSHGTFEFVVRVKLLTVEELLQESKQMDIRGRQDSCGVILIKYMKRTHTVTADCYCVTLTRLREAIRGEHPGIFSDGVILLHDNTRPILLEKLKNFCKSSSGNSGATPHPIETSFSM</sequence>
<dbReference type="Gene3D" id="3.30.420.10">
    <property type="entry name" value="Ribonuclease H-like superfamily/Ribonuclease H"/>
    <property type="match status" value="1"/>
</dbReference>
<evidence type="ECO:0000313" key="2">
    <source>
        <dbReference type="EMBL" id="GBM72464.1"/>
    </source>
</evidence>